<gene>
    <name evidence="5" type="ORF">TGP89_300611</name>
</gene>
<evidence type="ECO:0000313" key="5">
    <source>
        <dbReference type="EMBL" id="KFG27520.1"/>
    </source>
</evidence>
<organism evidence="5">
    <name type="scientific">Toxoplasma gondii p89</name>
    <dbReference type="NCBI Taxonomy" id="943119"/>
    <lineage>
        <taxon>Eukaryota</taxon>
        <taxon>Sar</taxon>
        <taxon>Alveolata</taxon>
        <taxon>Apicomplexa</taxon>
        <taxon>Conoidasida</taxon>
        <taxon>Coccidia</taxon>
        <taxon>Eucoccidiorida</taxon>
        <taxon>Eimeriorina</taxon>
        <taxon>Sarcocystidae</taxon>
        <taxon>Toxoplasma</taxon>
    </lineage>
</organism>
<dbReference type="InterPro" id="IPR036853">
    <property type="entry name" value="Ribosomal_uL14_sf"/>
</dbReference>
<evidence type="ECO:0000256" key="1">
    <source>
        <dbReference type="ARBA" id="ARBA00010745"/>
    </source>
</evidence>
<dbReference type="Gene3D" id="2.40.150.20">
    <property type="entry name" value="Ribosomal protein L14"/>
    <property type="match status" value="1"/>
</dbReference>
<evidence type="ECO:0000256" key="2">
    <source>
        <dbReference type="ARBA" id="ARBA00022980"/>
    </source>
</evidence>
<sequence>MTQLNSFFYVSDNTGVKKIFSIQNITRNSFLVNTTDIILGIIKEISFKSSFKYSEIVYGFVVRLKKTQNIQNRYNYIFNENAVILIDKNFNPLGTRIFGLLPENLKNNNYLKLNSLVLNII</sequence>
<accession>A0A086J5V2</accession>
<dbReference type="EMBL" id="AEYI02005369">
    <property type="protein sequence ID" value="KFG27520.1"/>
    <property type="molecule type" value="Genomic_DNA"/>
</dbReference>
<proteinExistence type="inferred from homology"/>
<comment type="caution">
    <text evidence="5">The sequence shown here is derived from an EMBL/GenBank/DDBJ whole genome shotgun (WGS) entry which is preliminary data.</text>
</comment>
<dbReference type="AlphaFoldDB" id="A0A086J5V2"/>
<dbReference type="GO" id="GO:0003735">
    <property type="term" value="F:structural constituent of ribosome"/>
    <property type="evidence" value="ECO:0007669"/>
    <property type="project" value="InterPro"/>
</dbReference>
<comment type="similarity">
    <text evidence="1 4">Belongs to the universal ribosomal protein uL14 family.</text>
</comment>
<dbReference type="PANTHER" id="PTHR11761:SF3">
    <property type="entry name" value="LARGE RIBOSOMAL SUBUNIT PROTEIN UL14M"/>
    <property type="match status" value="1"/>
</dbReference>
<dbReference type="PANTHER" id="PTHR11761">
    <property type="entry name" value="50S/60S RIBOSOMAL PROTEIN L14/L23"/>
    <property type="match status" value="1"/>
</dbReference>
<dbReference type="CDD" id="cd00337">
    <property type="entry name" value="Ribosomal_uL14"/>
    <property type="match status" value="1"/>
</dbReference>
<dbReference type="HAMAP" id="MF_01367">
    <property type="entry name" value="Ribosomal_uL14"/>
    <property type="match status" value="1"/>
</dbReference>
<keyword evidence="2 4" id="KW-0689">Ribosomal protein</keyword>
<dbReference type="GO" id="GO:0006412">
    <property type="term" value="P:translation"/>
    <property type="evidence" value="ECO:0007669"/>
    <property type="project" value="InterPro"/>
</dbReference>
<dbReference type="Pfam" id="PF00238">
    <property type="entry name" value="Ribosomal_L14"/>
    <property type="match status" value="1"/>
</dbReference>
<dbReference type="SMART" id="SM01374">
    <property type="entry name" value="Ribosomal_L14"/>
    <property type="match status" value="1"/>
</dbReference>
<dbReference type="SUPFAM" id="SSF50193">
    <property type="entry name" value="Ribosomal protein L14"/>
    <property type="match status" value="1"/>
</dbReference>
<dbReference type="InterPro" id="IPR000218">
    <property type="entry name" value="Ribosomal_uL14"/>
</dbReference>
<dbReference type="OrthoDB" id="330431at2759"/>
<evidence type="ECO:0000256" key="4">
    <source>
        <dbReference type="RuleBase" id="RU003949"/>
    </source>
</evidence>
<dbReference type="GO" id="GO:0005762">
    <property type="term" value="C:mitochondrial large ribosomal subunit"/>
    <property type="evidence" value="ECO:0007669"/>
    <property type="project" value="TreeGrafter"/>
</dbReference>
<dbReference type="GO" id="GO:0070180">
    <property type="term" value="F:large ribosomal subunit rRNA binding"/>
    <property type="evidence" value="ECO:0007669"/>
    <property type="project" value="TreeGrafter"/>
</dbReference>
<protein>
    <submittedName>
        <fullName evidence="5">Ribosomal protein L14</fullName>
    </submittedName>
</protein>
<reference evidence="5" key="1">
    <citation type="submission" date="2014-03" db="EMBL/GenBank/DDBJ databases">
        <authorList>
            <person name="Sibley D."/>
            <person name="Venepally P."/>
            <person name="Karamycheva S."/>
            <person name="Hadjithomas M."/>
            <person name="Khan A."/>
            <person name="Brunk B."/>
            <person name="Roos D."/>
            <person name="Caler E."/>
            <person name="Lorenzi H."/>
        </authorList>
    </citation>
    <scope>NUCLEOTIDE SEQUENCE [LARGE SCALE GENOMIC DNA]</scope>
    <source>
        <strain evidence="5">P89</strain>
        <strain>p89</strain>
    </source>
</reference>
<name>A0A086J5V2_TOXGO</name>
<evidence type="ECO:0000256" key="3">
    <source>
        <dbReference type="ARBA" id="ARBA00023274"/>
    </source>
</evidence>
<dbReference type="VEuPathDB" id="ToxoDB:TGP89_300611"/>
<keyword evidence="3 4" id="KW-0687">Ribonucleoprotein</keyword>